<evidence type="ECO:0000256" key="2">
    <source>
        <dbReference type="ARBA" id="ARBA00022679"/>
    </source>
</evidence>
<dbReference type="Proteomes" id="UP001515500">
    <property type="component" value="Chromosome 17"/>
</dbReference>
<evidence type="ECO:0000313" key="6">
    <source>
        <dbReference type="Proteomes" id="UP001515500"/>
    </source>
</evidence>
<dbReference type="Gene3D" id="3.40.50.2000">
    <property type="entry name" value="Glycogen Phosphorylase B"/>
    <property type="match status" value="2"/>
</dbReference>
<dbReference type="InterPro" id="IPR002213">
    <property type="entry name" value="UDP_glucos_trans"/>
</dbReference>
<evidence type="ECO:0000313" key="7">
    <source>
        <dbReference type="RefSeq" id="XP_039144074.1"/>
    </source>
</evidence>
<evidence type="ECO:0000259" key="5">
    <source>
        <dbReference type="Pfam" id="PF26168"/>
    </source>
</evidence>
<keyword evidence="2 3" id="KW-0808">Transferase</keyword>
<gene>
    <name evidence="7" type="primary">LOC120281275</name>
</gene>
<accession>A0AB40D1F3</accession>
<protein>
    <recommendedName>
        <fullName evidence="4">Glycosyltransferase</fullName>
        <ecNumber evidence="4">2.4.1.-</ecNumber>
    </recommendedName>
</protein>
<sequence length="422" mass="46977">MTKQTTIINGFNNNTTTTPPHVVIVPLMAQGHIIPMLDMARLLAERGVLVTFITTPVNASRIKSIIARMHESNLHINFIEIPFPCAEAGLPSAAKNCDLLPSKDLVLHKIYETVTDEFEEIAVPGLTDNDDDVVSQSFKVCKLHAPGWFNAPGLEKLRDEALYAEETADGVVMNTFDDVEPMMIFCARIERGNKAAVDPEKLFGWLDSMEERSVLYVSFGSLARMKVGQILEIGSGLEASGVPSIWVIKDVEMCSEVEEWLEGFQKRMSLRSFVIKGWAPQAVILSHKAIGGFVSHCGWNSTLEAVSNGVPMITWPQFVDQFLNERLVVELLRIGIAIGVKKPVLYYGEDEIPVKKDDVERAVRSLMGDGVEAEERRIRAREIKKKAIKAMEEGAGSSYENITRFVEYIKHEPCKDVRGTAV</sequence>
<keyword evidence="3" id="KW-0328">Glycosyltransferase</keyword>
<dbReference type="RefSeq" id="XP_039144074.1">
    <property type="nucleotide sequence ID" value="XM_039288140.1"/>
</dbReference>
<evidence type="ECO:0000256" key="3">
    <source>
        <dbReference type="RuleBase" id="RU003718"/>
    </source>
</evidence>
<dbReference type="FunFam" id="3.40.50.2000:FF:000063">
    <property type="entry name" value="Glycosyltransferase"/>
    <property type="match status" value="1"/>
</dbReference>
<dbReference type="SUPFAM" id="SSF53756">
    <property type="entry name" value="UDP-Glycosyltransferase/glycogen phosphorylase"/>
    <property type="match status" value="1"/>
</dbReference>
<comment type="similarity">
    <text evidence="1 3">Belongs to the UDP-glycosyltransferase family.</text>
</comment>
<dbReference type="AlphaFoldDB" id="A0AB40D1F3"/>
<organism evidence="6 7">
    <name type="scientific">Dioscorea cayennensis subsp. rotundata</name>
    <name type="common">White Guinea yam</name>
    <name type="synonym">Dioscorea rotundata</name>
    <dbReference type="NCBI Taxonomy" id="55577"/>
    <lineage>
        <taxon>Eukaryota</taxon>
        <taxon>Viridiplantae</taxon>
        <taxon>Streptophyta</taxon>
        <taxon>Embryophyta</taxon>
        <taxon>Tracheophyta</taxon>
        <taxon>Spermatophyta</taxon>
        <taxon>Magnoliopsida</taxon>
        <taxon>Liliopsida</taxon>
        <taxon>Dioscoreales</taxon>
        <taxon>Dioscoreaceae</taxon>
        <taxon>Dioscorea</taxon>
    </lineage>
</organism>
<name>A0AB40D1F3_DIOCR</name>
<dbReference type="GeneID" id="120281275"/>
<evidence type="ECO:0000256" key="4">
    <source>
        <dbReference type="RuleBase" id="RU362057"/>
    </source>
</evidence>
<dbReference type="Pfam" id="PF00201">
    <property type="entry name" value="UDPGT"/>
    <property type="match status" value="1"/>
</dbReference>
<dbReference type="CDD" id="cd03784">
    <property type="entry name" value="GT1_Gtf-like"/>
    <property type="match status" value="1"/>
</dbReference>
<dbReference type="PANTHER" id="PTHR48047">
    <property type="entry name" value="GLYCOSYLTRANSFERASE"/>
    <property type="match status" value="1"/>
</dbReference>
<dbReference type="PANTHER" id="PTHR48047:SF182">
    <property type="entry name" value="GLYCOSYLTRANSFERASE"/>
    <property type="match status" value="1"/>
</dbReference>
<proteinExistence type="inferred from homology"/>
<keyword evidence="6" id="KW-1185">Reference proteome</keyword>
<dbReference type="InterPro" id="IPR058980">
    <property type="entry name" value="Glyco_transf_N"/>
</dbReference>
<reference evidence="7" key="1">
    <citation type="submission" date="2025-08" db="UniProtKB">
        <authorList>
            <consortium name="RefSeq"/>
        </authorList>
    </citation>
    <scope>IDENTIFICATION</scope>
</reference>
<dbReference type="Pfam" id="PF26168">
    <property type="entry name" value="Glyco_transf_N"/>
    <property type="match status" value="1"/>
</dbReference>
<feature type="domain" description="Glycosyltransferase N-terminal" evidence="5">
    <location>
        <begin position="22"/>
        <end position="95"/>
    </location>
</feature>
<evidence type="ECO:0000256" key="1">
    <source>
        <dbReference type="ARBA" id="ARBA00009995"/>
    </source>
</evidence>
<dbReference type="EC" id="2.4.1.-" evidence="4"/>
<dbReference type="PROSITE" id="PS00375">
    <property type="entry name" value="UDPGT"/>
    <property type="match status" value="1"/>
</dbReference>
<dbReference type="GO" id="GO:0035251">
    <property type="term" value="F:UDP-glucosyltransferase activity"/>
    <property type="evidence" value="ECO:0007669"/>
    <property type="project" value="TreeGrafter"/>
</dbReference>
<dbReference type="InterPro" id="IPR035595">
    <property type="entry name" value="UDP_glycos_trans_CS"/>
</dbReference>